<dbReference type="EMBL" id="JACCKX010000001">
    <property type="protein sequence ID" value="NZA00853.1"/>
    <property type="molecule type" value="Genomic_DNA"/>
</dbReference>
<gene>
    <name evidence="2" type="ORF">H0I39_01955</name>
</gene>
<sequence>MTTTPLDTMRKQAASYAAARDKLAALVQAMKDEISTVERGAMPDILRAARKIAALHNDLAADIAAHPECFARPRTIVVDGLKFGLQKQRGKMTWDSDEQLVARIDKLAAEGALTHEQAVMLVVNQPRPVAAALEQLDGKLLKRLGVTVTADTDAPLIKSVDGDVERPSAPSSSRPSRARRWRREQGQCDQGAERQGCRARYLGFAP</sequence>
<evidence type="ECO:0000256" key="1">
    <source>
        <dbReference type="SAM" id="MobiDB-lite"/>
    </source>
</evidence>
<dbReference type="RefSeq" id="WP_180549388.1">
    <property type="nucleotide sequence ID" value="NZ_JACCKX010000001.1"/>
</dbReference>
<proteinExistence type="predicted"/>
<protein>
    <submittedName>
        <fullName evidence="2">Uncharacterized protein</fullName>
    </submittedName>
</protein>
<evidence type="ECO:0000313" key="2">
    <source>
        <dbReference type="EMBL" id="NZA00853.1"/>
    </source>
</evidence>
<feature type="region of interest" description="Disordered" evidence="1">
    <location>
        <begin position="160"/>
        <end position="192"/>
    </location>
</feature>
<keyword evidence="3" id="KW-1185">Reference proteome</keyword>
<name>A0A853IJG7_9BURK</name>
<evidence type="ECO:0000313" key="3">
    <source>
        <dbReference type="Proteomes" id="UP000589716"/>
    </source>
</evidence>
<dbReference type="AlphaFoldDB" id="A0A853IJG7"/>
<feature type="compositionally biased region" description="Basic and acidic residues" evidence="1">
    <location>
        <begin position="183"/>
        <end position="192"/>
    </location>
</feature>
<reference evidence="2 3" key="1">
    <citation type="submission" date="2020-07" db="EMBL/GenBank/DDBJ databases">
        <authorList>
            <person name="Maaloum M."/>
        </authorList>
    </citation>
    <scope>NUCLEOTIDE SEQUENCE [LARGE SCALE GENOMIC DNA]</scope>
    <source>
        <strain evidence="2 3">GCS-AN-3</strain>
    </source>
</reference>
<dbReference type="Proteomes" id="UP000589716">
    <property type="component" value="Unassembled WGS sequence"/>
</dbReference>
<accession>A0A853IJG7</accession>
<organism evidence="2 3">
    <name type="scientific">Ottowia beijingensis</name>
    <dbReference type="NCBI Taxonomy" id="1207057"/>
    <lineage>
        <taxon>Bacteria</taxon>
        <taxon>Pseudomonadati</taxon>
        <taxon>Pseudomonadota</taxon>
        <taxon>Betaproteobacteria</taxon>
        <taxon>Burkholderiales</taxon>
        <taxon>Comamonadaceae</taxon>
        <taxon>Ottowia</taxon>
    </lineage>
</organism>
<comment type="caution">
    <text evidence="2">The sequence shown here is derived from an EMBL/GenBank/DDBJ whole genome shotgun (WGS) entry which is preliminary data.</text>
</comment>